<proteinExistence type="predicted"/>
<protein>
    <submittedName>
        <fullName evidence="1">Uncharacterized protein</fullName>
    </submittedName>
</protein>
<organism evidence="1">
    <name type="scientific">viral metagenome</name>
    <dbReference type="NCBI Taxonomy" id="1070528"/>
    <lineage>
        <taxon>unclassified sequences</taxon>
        <taxon>metagenomes</taxon>
        <taxon>organismal metagenomes</taxon>
    </lineage>
</organism>
<evidence type="ECO:0000313" key="1">
    <source>
        <dbReference type="EMBL" id="QHT02946.1"/>
    </source>
</evidence>
<dbReference type="EMBL" id="MN739403">
    <property type="protein sequence ID" value="QHT02946.1"/>
    <property type="molecule type" value="Genomic_DNA"/>
</dbReference>
<dbReference type="AlphaFoldDB" id="A0A6C0CDX3"/>
<name>A0A6C0CDX3_9ZZZZ</name>
<reference evidence="1" key="1">
    <citation type="journal article" date="2020" name="Nature">
        <title>Giant virus diversity and host interactions through global metagenomics.</title>
        <authorList>
            <person name="Schulz F."/>
            <person name="Roux S."/>
            <person name="Paez-Espino D."/>
            <person name="Jungbluth S."/>
            <person name="Walsh D.A."/>
            <person name="Denef V.J."/>
            <person name="McMahon K.D."/>
            <person name="Konstantinidis K.T."/>
            <person name="Eloe-Fadrosh E.A."/>
            <person name="Kyrpides N.C."/>
            <person name="Woyke T."/>
        </authorList>
    </citation>
    <scope>NUCLEOTIDE SEQUENCE</scope>
    <source>
        <strain evidence="1">GVMAG-M-3300020727-4</strain>
    </source>
</reference>
<sequence>MNYNYLKIKTINYHIEKLICEAYKKSEQENIQNQIYNYLKTQKIGKGHDAILIQQKEDLKNVKKRYNKLIEAKIYNNLDNINEYRETINNEIINLFLLNNKEIEIKTSILCKYTSSSVFQLISLIINKEDDILLSIIKSKSSNNIDDEDEITKIRNDLDHLNNIYISDELINKFNERLELFLRNKKPTDFSNLDLTEDQIKNFDKILILKFNEYFKDDDDDKDDKEDDDDKEETNELRVISIQIKYDDNNYKIIYKYDNIYYCLNLINNKWKLYIYNKLFNNIIKEIKEKIKKNEYNDEDVQILLLKKDQS</sequence>
<accession>A0A6C0CDX3</accession>